<evidence type="ECO:0000256" key="11">
    <source>
        <dbReference type="ARBA" id="ARBA00042895"/>
    </source>
</evidence>
<evidence type="ECO:0000256" key="14">
    <source>
        <dbReference type="ARBA" id="ARBA00067008"/>
    </source>
</evidence>
<dbReference type="EMBL" id="KB096023">
    <property type="protein sequence ID" value="ESO08740.1"/>
    <property type="molecule type" value="Genomic_DNA"/>
</dbReference>
<feature type="region of interest" description="Disordered" evidence="18">
    <location>
        <begin position="179"/>
        <end position="219"/>
    </location>
</feature>
<dbReference type="Pfam" id="PF01055">
    <property type="entry name" value="Glyco_hydro_31_2nd"/>
    <property type="match status" value="1"/>
</dbReference>
<evidence type="ECO:0000256" key="1">
    <source>
        <dbReference type="ARBA" id="ARBA00004240"/>
    </source>
</evidence>
<protein>
    <recommendedName>
        <fullName evidence="15">Neutral alpha-glucosidase AB</fullName>
        <ecNumber evidence="14">3.2.1.207</ecNumber>
    </recommendedName>
    <alternativeName>
        <fullName evidence="16">Alpha-glucosidase 2</fullName>
    </alternativeName>
    <alternativeName>
        <fullName evidence="11">Glucosidase II subunit alpha</fullName>
    </alternativeName>
</protein>
<dbReference type="RefSeq" id="XP_009012762.1">
    <property type="nucleotide sequence ID" value="XM_009014514.1"/>
</dbReference>
<dbReference type="PROSITE" id="PS00129">
    <property type="entry name" value="GLYCOSYL_HYDROL_F31_1"/>
    <property type="match status" value="1"/>
</dbReference>
<evidence type="ECO:0000256" key="4">
    <source>
        <dbReference type="ARBA" id="ARBA00007806"/>
    </source>
</evidence>
<dbReference type="EC" id="3.2.1.207" evidence="14"/>
<dbReference type="InterPro" id="IPR025887">
    <property type="entry name" value="Glyco_hydro_31_N_dom"/>
</dbReference>
<organism evidence="24 25">
    <name type="scientific">Helobdella robusta</name>
    <name type="common">Californian leech</name>
    <dbReference type="NCBI Taxonomy" id="6412"/>
    <lineage>
        <taxon>Eukaryota</taxon>
        <taxon>Metazoa</taxon>
        <taxon>Spiralia</taxon>
        <taxon>Lophotrochozoa</taxon>
        <taxon>Annelida</taxon>
        <taxon>Clitellata</taxon>
        <taxon>Hirudinea</taxon>
        <taxon>Rhynchobdellida</taxon>
        <taxon>Glossiphoniidae</taxon>
        <taxon>Helobdella</taxon>
    </lineage>
</organism>
<dbReference type="HOGENOM" id="CLU_000631_7_0_1"/>
<dbReference type="Gene3D" id="2.60.40.1180">
    <property type="entry name" value="Golgi alpha-mannosidase II"/>
    <property type="match status" value="2"/>
</dbReference>
<evidence type="ECO:0000259" key="20">
    <source>
        <dbReference type="Pfam" id="PF01055"/>
    </source>
</evidence>
<keyword evidence="6 17" id="KW-0378">Hydrolase</keyword>
<dbReference type="GeneID" id="20214999"/>
<evidence type="ECO:0000259" key="21">
    <source>
        <dbReference type="Pfam" id="PF13802"/>
    </source>
</evidence>
<evidence type="ECO:0000256" key="15">
    <source>
        <dbReference type="ARBA" id="ARBA00069533"/>
    </source>
</evidence>
<dbReference type="InterPro" id="IPR013780">
    <property type="entry name" value="Glyco_hydro_b"/>
</dbReference>
<dbReference type="FunFam" id="2.60.40.1760:FF:000002">
    <property type="entry name" value="neutral alpha-glucosidase AB isoform X1"/>
    <property type="match status" value="1"/>
</dbReference>
<dbReference type="SUPFAM" id="SSF51445">
    <property type="entry name" value="(Trans)glycosidases"/>
    <property type="match status" value="1"/>
</dbReference>
<gene>
    <name evidence="24" type="primary">20214999</name>
    <name evidence="23" type="ORF">HELRODRAFT_74366</name>
</gene>
<dbReference type="OrthoDB" id="3237269at2759"/>
<sequence length="942" mass="107786">MDWWKTLIIVGVLASFCHLAHSVDRGNFKTCQQSGFCKRQRDIPEHESPYYVDPTALQISQSSVKFQLNSRSPKAAPLAVSLFTLIDNTVRVKIDEASPLEKRYEVPVGDVLTSEPKEQNFKIIGRDSGKMTLSTANNNNKVIIYFDPFQVNLLVDEKLVTSINSRGLLKVEHLRKRKISSSSTEAAENNNNNNDNENKNDDDDDNDDENDDDDDAPDMWEETFKTHTDTKPKGPTSVGLDISFPGFQHVYGIPEHADSFALKSSKNTDPYRLYNLDVFEYELYNPMALYGSVPFMLAHNALNTVGLFWLNAAETWIDVYSNIADKNVFSKLVEFVKGDQEIPLIDTHWFSESGIIDVFILLGPQPNDVFRQYAKLTGTTSLPPLFALAYHQSRWNYNDEQDVFNVNDGFDENDIPLDVIWLDIEHTVGKKYFTWDSDKFPNSVGMLDRLAARGRKMVTIVDPHTKREDGYFLYSDGKANSYFTKDRQGNDFEGWCWPGSSSWLDFTREDVRRFWSSMFSYDNYKGSTKDLFIWNDMNEPSVFNGPEITMPKDLLHNDGWEHRDIHNIYGLYVHRATYEGLLERSENHDRPFVLSRAFFAGSQRYGAVWTGDNTGEWEHLKVTIPMLLSLSVTGITFSGADVGGFFKSPDAELLTRWYQAAAFQPFFRAHAHLDTKRREPWLLPRENMLAIRQAIRIRYMLLPYWYTQFFNSEKDGAPVMRPLWVEYPSDVKTFGLDDQHMIGPAILIKPVVDQGSVGINVYLPGGAHELWYEFDSYAAYHGGQDLYVPVHLQKIPAFLRGGHIVPVRERVRRSSVLSAHDPYTIVATLDARMSATGDLYHDDFHSNEYKNGKFVHRRFTLENMSTFTSVDLNKGSGRSMITDAWIEKILILGVKQNPSRVTLTSQGQHPVNLVTSYSSQLKVLTIRKPAVNINADFKILFH</sequence>
<evidence type="ECO:0000313" key="24">
    <source>
        <dbReference type="EnsemblMetazoa" id="HelroP74366"/>
    </source>
</evidence>
<comment type="similarity">
    <text evidence="4 17">Belongs to the glycosyl hydrolase 31 family.</text>
</comment>
<feature type="compositionally biased region" description="Acidic residues" evidence="18">
    <location>
        <begin position="200"/>
        <end position="219"/>
    </location>
</feature>
<reference evidence="24" key="3">
    <citation type="submission" date="2015-06" db="UniProtKB">
        <authorList>
            <consortium name="EnsemblMetazoa"/>
        </authorList>
    </citation>
    <scope>IDENTIFICATION</scope>
</reference>
<evidence type="ECO:0000256" key="3">
    <source>
        <dbReference type="ARBA" id="ARBA00004833"/>
    </source>
</evidence>
<dbReference type="KEGG" id="hro:HELRODRAFT_74366"/>
<dbReference type="GO" id="GO:0005794">
    <property type="term" value="C:Golgi apparatus"/>
    <property type="evidence" value="ECO:0007669"/>
    <property type="project" value="UniProtKB-SubCell"/>
</dbReference>
<dbReference type="PANTHER" id="PTHR22762">
    <property type="entry name" value="ALPHA-GLUCOSIDASE"/>
    <property type="match status" value="1"/>
</dbReference>
<feature type="domain" description="Glycoside hydrolase family 31 TIM barrel" evidence="20">
    <location>
        <begin position="381"/>
        <end position="708"/>
    </location>
</feature>
<dbReference type="SUPFAM" id="SSF74650">
    <property type="entry name" value="Galactose mutarotase-like"/>
    <property type="match status" value="1"/>
</dbReference>
<reference evidence="25" key="1">
    <citation type="submission" date="2012-12" db="EMBL/GenBank/DDBJ databases">
        <authorList>
            <person name="Hellsten U."/>
            <person name="Grimwood J."/>
            <person name="Chapman J.A."/>
            <person name="Shapiro H."/>
            <person name="Aerts A."/>
            <person name="Otillar R.P."/>
            <person name="Terry A.Y."/>
            <person name="Boore J.L."/>
            <person name="Simakov O."/>
            <person name="Marletaz F."/>
            <person name="Cho S.-J."/>
            <person name="Edsinger-Gonzales E."/>
            <person name="Havlak P."/>
            <person name="Kuo D.-H."/>
            <person name="Larsson T."/>
            <person name="Lv J."/>
            <person name="Arendt D."/>
            <person name="Savage R."/>
            <person name="Osoegawa K."/>
            <person name="de Jong P."/>
            <person name="Lindberg D.R."/>
            <person name="Seaver E.C."/>
            <person name="Weisblat D.A."/>
            <person name="Putnam N.H."/>
            <person name="Grigoriev I.V."/>
            <person name="Rokhsar D.S."/>
        </authorList>
    </citation>
    <scope>NUCLEOTIDE SEQUENCE</scope>
</reference>
<evidence type="ECO:0000256" key="7">
    <source>
        <dbReference type="ARBA" id="ARBA00022824"/>
    </source>
</evidence>
<evidence type="ECO:0000259" key="22">
    <source>
        <dbReference type="Pfam" id="PF21365"/>
    </source>
</evidence>
<dbReference type="InterPro" id="IPR030458">
    <property type="entry name" value="Glyco_hydro_31_AS"/>
</dbReference>
<evidence type="ECO:0000256" key="9">
    <source>
        <dbReference type="ARBA" id="ARBA00023180"/>
    </source>
</evidence>
<dbReference type="CTD" id="20214999"/>
<dbReference type="InterPro" id="IPR017853">
    <property type="entry name" value="GH"/>
</dbReference>
<dbReference type="CDD" id="cd14752">
    <property type="entry name" value="GH31_N"/>
    <property type="match status" value="1"/>
</dbReference>
<evidence type="ECO:0000256" key="13">
    <source>
        <dbReference type="ARBA" id="ARBA00052396"/>
    </source>
</evidence>
<dbReference type="InterPro" id="IPR000322">
    <property type="entry name" value="Glyco_hydro_31_TIM"/>
</dbReference>
<feature type="chain" id="PRO_5010981102" description="Neutral alpha-glucosidase AB" evidence="19">
    <location>
        <begin position="23"/>
        <end position="942"/>
    </location>
</feature>
<comment type="subcellular location">
    <subcellularLocation>
        <location evidence="1">Endoplasmic reticulum</location>
    </subcellularLocation>
    <subcellularLocation>
        <location evidence="2">Golgi apparatus</location>
    </subcellularLocation>
</comment>
<dbReference type="eggNOG" id="KOG1066">
    <property type="taxonomic scope" value="Eukaryota"/>
</dbReference>
<comment type="catalytic activity">
    <reaction evidence="12">
        <text>N(4)-(alpha-D-Glc-(1-&gt;3)-alpha-D-Man-(1-&gt;2)-alpha-D-Man-(1-&gt;2)-alpha-D-Man-(1-&gt;3)-[alpha-D-Man-(1-&gt;2)-alpha-D-Man-(1-&gt;3)-[alpha-D-Man-(1-&gt;2)-alpha-D-Man-(1-&gt;6)]-alpha-D-Man-(1-&gt;6)]-beta-D-Man-(1-&gt;4)-beta-D-GlcNAc-(1-&gt;4)-beta-D-GlcNAc)-L-asparaginyl-[protein] + H2O = N(4)-(alpha-D-Man-(1-&gt;2)-alpha-D-Man-(1-&gt;2)-alpha-D-Man-(1-&gt;3)-[alpha-D-Man-(1-&gt;2)-alpha-D-Man-(1-&gt;3)-[alpha-D-Man-(1-&gt;2)-alpha-D-Man-(1-&gt;6)]-alpha-D-Man-(1-&gt;6)]-beta-D-Man-(1-&gt;4)-beta-D-GlcNAc-(1-&gt;4)-beta-D-GlcNAc)-L-asparaginyl-[protein] (N-glucan mannose isomer 9A1,2,3B1,2,3) + beta-D-glucose</text>
        <dbReference type="Rhea" id="RHEA:56000"/>
        <dbReference type="Rhea" id="RHEA-COMP:14356"/>
        <dbReference type="Rhea" id="RHEA-COMP:14357"/>
        <dbReference type="ChEBI" id="CHEBI:15377"/>
        <dbReference type="ChEBI" id="CHEBI:15903"/>
        <dbReference type="ChEBI" id="CHEBI:59080"/>
        <dbReference type="ChEBI" id="CHEBI:139493"/>
        <dbReference type="EC" id="3.2.1.207"/>
    </reaction>
</comment>
<dbReference type="GO" id="GO:0005975">
    <property type="term" value="P:carbohydrate metabolic process"/>
    <property type="evidence" value="ECO:0007669"/>
    <property type="project" value="InterPro"/>
</dbReference>
<dbReference type="EMBL" id="AMQM01003031">
    <property type="status" value="NOT_ANNOTATED_CDS"/>
    <property type="molecule type" value="Genomic_DNA"/>
</dbReference>
<dbReference type="Proteomes" id="UP000015101">
    <property type="component" value="Unassembled WGS sequence"/>
</dbReference>
<keyword evidence="8" id="KW-0333">Golgi apparatus</keyword>
<dbReference type="InParanoid" id="T1G1Q1"/>
<evidence type="ECO:0000313" key="25">
    <source>
        <dbReference type="Proteomes" id="UP000015101"/>
    </source>
</evidence>
<dbReference type="GO" id="GO:0033919">
    <property type="term" value="F:glucan 1,3-alpha-glucosidase activity"/>
    <property type="evidence" value="ECO:0007669"/>
    <property type="project" value="UniProtKB-ARBA"/>
</dbReference>
<comment type="pathway">
    <text evidence="3">Glycan metabolism; N-glycan metabolism.</text>
</comment>
<comment type="catalytic activity">
    <reaction evidence="13">
        <text>N(4)-(alpha-D-Glc-(1-&gt;3)-alpha-D-Glc-(1-&gt;3)-alpha-D-Man-(1-&gt;2)-alpha-D-Man-(1-&gt;2)-alpha-D-Man-(1-&gt;3)-[alpha-D-Man-(1-&gt;2)-alpha-D-Man-(1-&gt;3)-[alpha-D-Man-(1-&gt;2)-alpha-D-Man-(1-&gt;6)]-alpha-D-Man-(1-&gt;6)]-beta-D-Man-(1-&gt;4)-beta-D-GlcNAc-(1-&gt;4)-beta-D-GlcNAc)-L-asparaginyl-[protein] + H2O = N(4)-(alpha-D-Glc-(1-&gt;3)-alpha-D-Man-(1-&gt;2)-alpha-D-Man-(1-&gt;2)-alpha-D-Man-(1-&gt;3)-[alpha-D-Man-(1-&gt;2)-alpha-D-Man-(1-&gt;3)-[alpha-D-Man-(1-&gt;2)-alpha-D-Man-(1-&gt;6)]-alpha-D-Man-(1-&gt;6)]-beta-D-Man-(1-&gt;4)-beta-D-GlcNAc-(1-&gt;4)-beta-D-GlcNAc)-L-asparaginyl-[protein] + beta-D-glucose</text>
        <dbReference type="Rhea" id="RHEA:55996"/>
        <dbReference type="Rhea" id="RHEA-COMP:14355"/>
        <dbReference type="Rhea" id="RHEA-COMP:14357"/>
        <dbReference type="ChEBI" id="CHEBI:15377"/>
        <dbReference type="ChEBI" id="CHEBI:15903"/>
        <dbReference type="ChEBI" id="CHEBI:59080"/>
        <dbReference type="ChEBI" id="CHEBI:59082"/>
        <dbReference type="EC" id="3.2.1.207"/>
    </reaction>
</comment>
<dbReference type="CDD" id="cd06603">
    <property type="entry name" value="GH31_GANC_GANAB_alpha"/>
    <property type="match status" value="1"/>
</dbReference>
<dbReference type="Gene3D" id="3.20.20.80">
    <property type="entry name" value="Glycosidases"/>
    <property type="match status" value="2"/>
</dbReference>
<dbReference type="GO" id="GO:0106407">
    <property type="term" value="F:Glc2Man9GlcNAc2 oligosaccharide glucosidase activity"/>
    <property type="evidence" value="ECO:0007669"/>
    <property type="project" value="UniProtKB-EC"/>
</dbReference>
<evidence type="ECO:0000256" key="16">
    <source>
        <dbReference type="ARBA" id="ARBA00080367"/>
    </source>
</evidence>
<dbReference type="FunFam" id="3.20.20.80:FF:000039">
    <property type="entry name" value="Glucosidase, alpha neutral C"/>
    <property type="match status" value="1"/>
</dbReference>
<feature type="signal peptide" evidence="19">
    <location>
        <begin position="1"/>
        <end position="22"/>
    </location>
</feature>
<dbReference type="GO" id="GO:0090599">
    <property type="term" value="F:alpha-glucosidase activity"/>
    <property type="evidence" value="ECO:0000318"/>
    <property type="project" value="GO_Central"/>
</dbReference>
<keyword evidence="7" id="KW-0256">Endoplasmic reticulum</keyword>
<proteinExistence type="inferred from homology"/>
<dbReference type="GO" id="GO:0005783">
    <property type="term" value="C:endoplasmic reticulum"/>
    <property type="evidence" value="ECO:0007669"/>
    <property type="project" value="UniProtKB-SubCell"/>
</dbReference>
<evidence type="ECO:0000256" key="17">
    <source>
        <dbReference type="RuleBase" id="RU361185"/>
    </source>
</evidence>
<dbReference type="STRING" id="6412.T1G1Q1"/>
<dbReference type="GO" id="GO:0030246">
    <property type="term" value="F:carbohydrate binding"/>
    <property type="evidence" value="ECO:0007669"/>
    <property type="project" value="InterPro"/>
</dbReference>
<dbReference type="Gene3D" id="2.60.40.1760">
    <property type="entry name" value="glycosyl hydrolase (family 31)"/>
    <property type="match status" value="1"/>
</dbReference>
<name>T1G1Q1_HELRO</name>
<evidence type="ECO:0000256" key="8">
    <source>
        <dbReference type="ARBA" id="ARBA00023034"/>
    </source>
</evidence>
<feature type="domain" description="Glycosyl hydrolase family 31 C-terminal" evidence="22">
    <location>
        <begin position="716"/>
        <end position="805"/>
    </location>
</feature>
<keyword evidence="10 17" id="KW-0326">Glycosidase</keyword>
<accession>T1G1Q1</accession>
<dbReference type="SUPFAM" id="SSF51011">
    <property type="entry name" value="Glycosyl hydrolase domain"/>
    <property type="match status" value="1"/>
</dbReference>
<evidence type="ECO:0000256" key="19">
    <source>
        <dbReference type="SAM" id="SignalP"/>
    </source>
</evidence>
<dbReference type="GO" id="GO:0006491">
    <property type="term" value="P:N-glycan processing"/>
    <property type="evidence" value="ECO:0000318"/>
    <property type="project" value="GO_Central"/>
</dbReference>
<keyword evidence="9" id="KW-0325">Glycoprotein</keyword>
<evidence type="ECO:0000256" key="10">
    <source>
        <dbReference type="ARBA" id="ARBA00023295"/>
    </source>
</evidence>
<dbReference type="EnsemblMetazoa" id="HelroT74366">
    <property type="protein sequence ID" value="HelroP74366"/>
    <property type="gene ID" value="HelroG74366"/>
</dbReference>
<dbReference type="Pfam" id="PF13802">
    <property type="entry name" value="Gal_mutarotas_2"/>
    <property type="match status" value="1"/>
</dbReference>
<dbReference type="InterPro" id="IPR048395">
    <property type="entry name" value="Glyco_hydro_31_C"/>
</dbReference>
<keyword evidence="5 19" id="KW-0732">Signal</keyword>
<dbReference type="AlphaFoldDB" id="T1G1Q1"/>
<dbReference type="FunFam" id="3.20.20.80:FF:000046">
    <property type="entry name" value="Glucosidase alpha, neutral C"/>
    <property type="match status" value="1"/>
</dbReference>
<evidence type="ECO:0000313" key="23">
    <source>
        <dbReference type="EMBL" id="ESO08740.1"/>
    </source>
</evidence>
<evidence type="ECO:0000256" key="5">
    <source>
        <dbReference type="ARBA" id="ARBA00022729"/>
    </source>
</evidence>
<dbReference type="PANTHER" id="PTHR22762:SF54">
    <property type="entry name" value="BCDNA.GH04962"/>
    <property type="match status" value="1"/>
</dbReference>
<feature type="domain" description="Glycoside hydrolase family 31 N-terminal" evidence="21">
    <location>
        <begin position="81"/>
        <end position="318"/>
    </location>
</feature>
<reference evidence="23 25" key="2">
    <citation type="journal article" date="2013" name="Nature">
        <title>Insights into bilaterian evolution from three spiralian genomes.</title>
        <authorList>
            <person name="Simakov O."/>
            <person name="Marletaz F."/>
            <person name="Cho S.J."/>
            <person name="Edsinger-Gonzales E."/>
            <person name="Havlak P."/>
            <person name="Hellsten U."/>
            <person name="Kuo D.H."/>
            <person name="Larsson T."/>
            <person name="Lv J."/>
            <person name="Arendt D."/>
            <person name="Savage R."/>
            <person name="Osoegawa K."/>
            <person name="de Jong P."/>
            <person name="Grimwood J."/>
            <person name="Chapman J.A."/>
            <person name="Shapiro H."/>
            <person name="Aerts A."/>
            <person name="Otillar R.P."/>
            <person name="Terry A.Y."/>
            <person name="Boore J.L."/>
            <person name="Grigoriev I.V."/>
            <person name="Lindberg D.R."/>
            <person name="Seaver E.C."/>
            <person name="Weisblat D.A."/>
            <person name="Putnam N.H."/>
            <person name="Rokhsar D.S."/>
        </authorList>
    </citation>
    <scope>NUCLEOTIDE SEQUENCE</scope>
</reference>
<dbReference type="OMA" id="TVHQPLW"/>
<dbReference type="FunCoup" id="T1G1Q1">
    <property type="interactions" value="1623"/>
</dbReference>
<evidence type="ECO:0000256" key="6">
    <source>
        <dbReference type="ARBA" id="ARBA00022801"/>
    </source>
</evidence>
<evidence type="ECO:0000256" key="2">
    <source>
        <dbReference type="ARBA" id="ARBA00004555"/>
    </source>
</evidence>
<dbReference type="FunFam" id="2.60.40.1180:FF:000023">
    <property type="entry name" value="neutral alpha-glucosidase AB isoform X2"/>
    <property type="match status" value="1"/>
</dbReference>
<evidence type="ECO:0000256" key="18">
    <source>
        <dbReference type="SAM" id="MobiDB-lite"/>
    </source>
</evidence>
<evidence type="ECO:0000256" key="12">
    <source>
        <dbReference type="ARBA" id="ARBA00050632"/>
    </source>
</evidence>
<dbReference type="InterPro" id="IPR011013">
    <property type="entry name" value="Gal_mutarotase_sf_dom"/>
</dbReference>
<keyword evidence="25" id="KW-1185">Reference proteome</keyword>
<dbReference type="Pfam" id="PF21365">
    <property type="entry name" value="Glyco_hydro_31_3rd"/>
    <property type="match status" value="1"/>
</dbReference>